<dbReference type="PANTHER" id="PTHR43133">
    <property type="entry name" value="RNA POLYMERASE ECF-TYPE SIGMA FACTO"/>
    <property type="match status" value="1"/>
</dbReference>
<dbReference type="Gene3D" id="1.10.1740.10">
    <property type="match status" value="1"/>
</dbReference>
<dbReference type="GO" id="GO:0003677">
    <property type="term" value="F:DNA binding"/>
    <property type="evidence" value="ECO:0007669"/>
    <property type="project" value="UniProtKB-KW"/>
</dbReference>
<dbReference type="KEGG" id="smam:Mal15_22850"/>
<organism evidence="7 8">
    <name type="scientific">Stieleria maiorica</name>
    <dbReference type="NCBI Taxonomy" id="2795974"/>
    <lineage>
        <taxon>Bacteria</taxon>
        <taxon>Pseudomonadati</taxon>
        <taxon>Planctomycetota</taxon>
        <taxon>Planctomycetia</taxon>
        <taxon>Pirellulales</taxon>
        <taxon>Pirellulaceae</taxon>
        <taxon>Stieleria</taxon>
    </lineage>
</organism>
<reference evidence="7 8" key="1">
    <citation type="submission" date="2019-02" db="EMBL/GenBank/DDBJ databases">
        <title>Planctomycetal bacteria perform biofilm scaping via a novel small molecule.</title>
        <authorList>
            <person name="Jeske O."/>
            <person name="Boedeker C."/>
            <person name="Wiegand S."/>
            <person name="Breitling P."/>
            <person name="Kallscheuer N."/>
            <person name="Jogler M."/>
            <person name="Rohde M."/>
            <person name="Petersen J."/>
            <person name="Medema M.H."/>
            <person name="Surup F."/>
            <person name="Jogler C."/>
        </authorList>
    </citation>
    <scope>NUCLEOTIDE SEQUENCE [LARGE SCALE GENOMIC DNA]</scope>
    <source>
        <strain evidence="7 8">Mal15</strain>
    </source>
</reference>
<keyword evidence="2" id="KW-0805">Transcription regulation</keyword>
<protein>
    <submittedName>
        <fullName evidence="7">RNA polymerase factor sigma-70</fullName>
    </submittedName>
</protein>
<evidence type="ECO:0000256" key="3">
    <source>
        <dbReference type="ARBA" id="ARBA00023082"/>
    </source>
</evidence>
<dbReference type="Pfam" id="PF07638">
    <property type="entry name" value="Sigma70_ECF"/>
    <property type="match status" value="1"/>
</dbReference>
<dbReference type="SUPFAM" id="SSF88946">
    <property type="entry name" value="Sigma2 domain of RNA polymerase sigma factors"/>
    <property type="match status" value="1"/>
</dbReference>
<keyword evidence="3" id="KW-0731">Sigma factor</keyword>
<dbReference type="AlphaFoldDB" id="A0A5B9MDB6"/>
<keyword evidence="5" id="KW-0804">Transcription</keyword>
<evidence type="ECO:0000256" key="2">
    <source>
        <dbReference type="ARBA" id="ARBA00023015"/>
    </source>
</evidence>
<dbReference type="InterPro" id="IPR039425">
    <property type="entry name" value="RNA_pol_sigma-70-like"/>
</dbReference>
<evidence type="ECO:0000313" key="7">
    <source>
        <dbReference type="EMBL" id="QEF98236.1"/>
    </source>
</evidence>
<dbReference type="Proteomes" id="UP000321353">
    <property type="component" value="Chromosome"/>
</dbReference>
<dbReference type="SUPFAM" id="SSF88659">
    <property type="entry name" value="Sigma3 and sigma4 domains of RNA polymerase sigma factors"/>
    <property type="match status" value="1"/>
</dbReference>
<feature type="domain" description="RNA polymerase sigma-70 ECF-like HTH" evidence="6">
    <location>
        <begin position="9"/>
        <end position="191"/>
    </location>
</feature>
<dbReference type="Gene3D" id="1.10.10.10">
    <property type="entry name" value="Winged helix-like DNA-binding domain superfamily/Winged helix DNA-binding domain"/>
    <property type="match status" value="1"/>
</dbReference>
<accession>A0A5B9MDB6</accession>
<dbReference type="InterPro" id="IPR036388">
    <property type="entry name" value="WH-like_DNA-bd_sf"/>
</dbReference>
<evidence type="ECO:0000256" key="4">
    <source>
        <dbReference type="ARBA" id="ARBA00023125"/>
    </source>
</evidence>
<evidence type="ECO:0000256" key="5">
    <source>
        <dbReference type="ARBA" id="ARBA00023163"/>
    </source>
</evidence>
<evidence type="ECO:0000313" key="8">
    <source>
        <dbReference type="Proteomes" id="UP000321353"/>
    </source>
</evidence>
<keyword evidence="8" id="KW-1185">Reference proteome</keyword>
<evidence type="ECO:0000256" key="1">
    <source>
        <dbReference type="ARBA" id="ARBA00010641"/>
    </source>
</evidence>
<dbReference type="RefSeq" id="WP_147867791.1">
    <property type="nucleotide sequence ID" value="NZ_CP036264.1"/>
</dbReference>
<dbReference type="EMBL" id="CP036264">
    <property type="protein sequence ID" value="QEF98236.1"/>
    <property type="molecule type" value="Genomic_DNA"/>
</dbReference>
<dbReference type="GO" id="GO:0016987">
    <property type="term" value="F:sigma factor activity"/>
    <property type="evidence" value="ECO:0007669"/>
    <property type="project" value="UniProtKB-KW"/>
</dbReference>
<proteinExistence type="inferred from homology"/>
<sequence length="197" mass="22646">MGAILYSNESFDELLIRCRQGDSEAVGVLVRQYSSRLMAVAQNLLSAQVRRRVDDEDIVQSALFTFFRRVEQGEFDIRDPEDIWRLLVTITVRKAQTQGRRHSAEQRDPGREANATWLVAAMSREPGPVEAIVLSEILEDLTQWLEQEKYGEILERILRGEAKADIARDLGLSKRTVDRVLFRIREKLESQIGETDE</sequence>
<dbReference type="PANTHER" id="PTHR43133:SF8">
    <property type="entry name" value="RNA POLYMERASE SIGMA FACTOR HI_1459-RELATED"/>
    <property type="match status" value="1"/>
</dbReference>
<dbReference type="InterPro" id="IPR013324">
    <property type="entry name" value="RNA_pol_sigma_r3/r4-like"/>
</dbReference>
<dbReference type="InterPro" id="IPR053812">
    <property type="entry name" value="HTH_Sigma70_ECF-like"/>
</dbReference>
<gene>
    <name evidence="7" type="ORF">Mal15_22850</name>
</gene>
<evidence type="ECO:0000259" key="6">
    <source>
        <dbReference type="Pfam" id="PF07638"/>
    </source>
</evidence>
<dbReference type="InterPro" id="IPR013325">
    <property type="entry name" value="RNA_pol_sigma_r2"/>
</dbReference>
<dbReference type="GO" id="GO:0006352">
    <property type="term" value="P:DNA-templated transcription initiation"/>
    <property type="evidence" value="ECO:0007669"/>
    <property type="project" value="InterPro"/>
</dbReference>
<keyword evidence="4" id="KW-0238">DNA-binding</keyword>
<comment type="similarity">
    <text evidence="1">Belongs to the sigma-70 factor family. ECF subfamily.</text>
</comment>
<name>A0A5B9MDB6_9BACT</name>